<dbReference type="EMBL" id="CP119313">
    <property type="protein sequence ID" value="WEK20876.1"/>
    <property type="molecule type" value="Genomic_DNA"/>
</dbReference>
<evidence type="ECO:0000313" key="2">
    <source>
        <dbReference type="Proteomes" id="UP001214530"/>
    </source>
</evidence>
<dbReference type="AlphaFoldDB" id="A0AAJ5WC07"/>
<evidence type="ECO:0000313" key="1">
    <source>
        <dbReference type="EMBL" id="WEK20876.1"/>
    </source>
</evidence>
<gene>
    <name evidence="1" type="ORF">P0Y49_06965</name>
</gene>
<name>A0AAJ5WC07_9SPHI</name>
<sequence length="102" mass="11894">MELFTNLGCSPDLIKYFNLPLWSRDKIMGLPMRITYKDTDYVYEILNSTAINKETTELHISFDGQEVILIKDEKNIWIEGTHKVEPQLAQALGRSVSLRFRM</sequence>
<dbReference type="Proteomes" id="UP001214530">
    <property type="component" value="Chromosome"/>
</dbReference>
<proteinExistence type="predicted"/>
<protein>
    <submittedName>
        <fullName evidence="1">Uncharacterized protein</fullName>
    </submittedName>
</protein>
<organism evidence="1 2">
    <name type="scientific">Candidatus Pedobacter colombiensis</name>
    <dbReference type="NCBI Taxonomy" id="3121371"/>
    <lineage>
        <taxon>Bacteria</taxon>
        <taxon>Pseudomonadati</taxon>
        <taxon>Bacteroidota</taxon>
        <taxon>Sphingobacteriia</taxon>
        <taxon>Sphingobacteriales</taxon>
        <taxon>Sphingobacteriaceae</taxon>
        <taxon>Pedobacter</taxon>
    </lineage>
</organism>
<reference evidence="1" key="1">
    <citation type="submission" date="2023-03" db="EMBL/GenBank/DDBJ databases">
        <title>Andean soil-derived lignocellulolytic bacterial consortium as a source of novel taxa and putative plastic-active enzymes.</title>
        <authorList>
            <person name="Diaz-Garcia L."/>
            <person name="Chuvochina M."/>
            <person name="Feuerriegel G."/>
            <person name="Bunk B."/>
            <person name="Sproer C."/>
            <person name="Streit W.R."/>
            <person name="Rodriguez L.M."/>
            <person name="Overmann J."/>
            <person name="Jimenez D.J."/>
        </authorList>
    </citation>
    <scope>NUCLEOTIDE SEQUENCE</scope>
    <source>
        <strain evidence="1">MAG 3858</strain>
    </source>
</reference>
<accession>A0AAJ5WC07</accession>